<accession>A0AAP0K482</accession>
<comment type="caution">
    <text evidence="1">The sequence shown here is derived from an EMBL/GenBank/DDBJ whole genome shotgun (WGS) entry which is preliminary data.</text>
</comment>
<evidence type="ECO:0000313" key="2">
    <source>
        <dbReference type="Proteomes" id="UP001417504"/>
    </source>
</evidence>
<keyword evidence="2" id="KW-1185">Reference proteome</keyword>
<dbReference type="PANTHER" id="PTHR33115">
    <property type="entry name" value="ARM REPEAT SUPERFAMILY PROTEIN"/>
    <property type="match status" value="1"/>
</dbReference>
<name>A0AAP0K482_9MAGN</name>
<dbReference type="AlphaFoldDB" id="A0AAP0K482"/>
<gene>
    <name evidence="1" type="ORF">Sjap_004701</name>
</gene>
<dbReference type="PANTHER" id="PTHR33115:SF50">
    <property type="entry name" value="ARM REPEAT SUPERFAMILY PROTEIN"/>
    <property type="match status" value="1"/>
</dbReference>
<dbReference type="Proteomes" id="UP001417504">
    <property type="component" value="Unassembled WGS sequence"/>
</dbReference>
<protein>
    <submittedName>
        <fullName evidence="1">Uncharacterized protein</fullName>
    </submittedName>
</protein>
<evidence type="ECO:0000313" key="1">
    <source>
        <dbReference type="EMBL" id="KAK9144798.1"/>
    </source>
</evidence>
<dbReference type="EMBL" id="JBBNAE010000002">
    <property type="protein sequence ID" value="KAK9144798.1"/>
    <property type="molecule type" value="Genomic_DNA"/>
</dbReference>
<reference evidence="1 2" key="1">
    <citation type="submission" date="2024-01" db="EMBL/GenBank/DDBJ databases">
        <title>Genome assemblies of Stephania.</title>
        <authorList>
            <person name="Yang L."/>
        </authorList>
    </citation>
    <scope>NUCLEOTIDE SEQUENCE [LARGE SCALE GENOMIC DNA]</scope>
    <source>
        <strain evidence="1">QJT</strain>
        <tissue evidence="1">Leaf</tissue>
    </source>
</reference>
<sequence length="86" mass="9638">MLGIQILTSLSLEDDAKESIGSIGGILIEMFEIFFNQRRPETHDTERVVAGEALAMLAFESKQNCHRTLKLNVVEKLVSSFSKNLK</sequence>
<organism evidence="1 2">
    <name type="scientific">Stephania japonica</name>
    <dbReference type="NCBI Taxonomy" id="461633"/>
    <lineage>
        <taxon>Eukaryota</taxon>
        <taxon>Viridiplantae</taxon>
        <taxon>Streptophyta</taxon>
        <taxon>Embryophyta</taxon>
        <taxon>Tracheophyta</taxon>
        <taxon>Spermatophyta</taxon>
        <taxon>Magnoliopsida</taxon>
        <taxon>Ranunculales</taxon>
        <taxon>Menispermaceae</taxon>
        <taxon>Menispermoideae</taxon>
        <taxon>Cissampelideae</taxon>
        <taxon>Stephania</taxon>
    </lineage>
</organism>
<proteinExistence type="predicted"/>